<organism evidence="2 3">
    <name type="scientific">Streptomyces niveus</name>
    <name type="common">Streptomyces spheroides</name>
    <dbReference type="NCBI Taxonomy" id="193462"/>
    <lineage>
        <taxon>Bacteria</taxon>
        <taxon>Bacillati</taxon>
        <taxon>Actinomycetota</taxon>
        <taxon>Actinomycetes</taxon>
        <taxon>Kitasatosporales</taxon>
        <taxon>Streptomycetaceae</taxon>
        <taxon>Streptomyces</taxon>
    </lineage>
</organism>
<dbReference type="RefSeq" id="WP_329077169.1">
    <property type="nucleotide sequence ID" value="NZ_CP109495.1"/>
</dbReference>
<keyword evidence="3" id="KW-1185">Reference proteome</keyword>
<proteinExistence type="predicted"/>
<name>A0ABZ2A4D8_STRNV</name>
<reference evidence="2" key="1">
    <citation type="submission" date="2022-10" db="EMBL/GenBank/DDBJ databases">
        <title>The complete genomes of actinobacterial strains from the NBC collection.</title>
        <authorList>
            <person name="Joergensen T.S."/>
            <person name="Alvarez Arevalo M."/>
            <person name="Sterndorff E.B."/>
            <person name="Faurdal D."/>
            <person name="Vuksanovic O."/>
            <person name="Mourched A.-S."/>
            <person name="Charusanti P."/>
            <person name="Shaw S."/>
            <person name="Blin K."/>
            <person name="Weber T."/>
        </authorList>
    </citation>
    <scope>NUCLEOTIDE SEQUENCE</scope>
    <source>
        <strain evidence="2">NBC_01432</strain>
    </source>
</reference>
<evidence type="ECO:0000313" key="3">
    <source>
        <dbReference type="Proteomes" id="UP001432209"/>
    </source>
</evidence>
<feature type="compositionally biased region" description="Basic residues" evidence="1">
    <location>
        <begin position="140"/>
        <end position="152"/>
    </location>
</feature>
<feature type="region of interest" description="Disordered" evidence="1">
    <location>
        <begin position="101"/>
        <end position="152"/>
    </location>
</feature>
<accession>A0ABZ2A4D8</accession>
<sequence length="152" mass="16980">MPQPNDYVYWDGYNYQRVPAVSPRDSVAANAAMYGMPSWAPAQETPQQAEARWRQQQQLQQAQALQYAQAQAQARQQQQQARAQADAMAYQRYQAENQGRVQAWLRDVPTGEPPVPPRVASSSEGARTYRPPGEPGRSGGHGRRGKGQGRRS</sequence>
<dbReference type="Proteomes" id="UP001432209">
    <property type="component" value="Chromosome"/>
</dbReference>
<evidence type="ECO:0000313" key="2">
    <source>
        <dbReference type="EMBL" id="WUX53560.1"/>
    </source>
</evidence>
<gene>
    <name evidence="2" type="ORF">OG442_19505</name>
</gene>
<dbReference type="EMBL" id="CP109495">
    <property type="protein sequence ID" value="WUX53560.1"/>
    <property type="molecule type" value="Genomic_DNA"/>
</dbReference>
<protein>
    <submittedName>
        <fullName evidence="2">Uncharacterized protein</fullName>
    </submittedName>
</protein>
<evidence type="ECO:0000256" key="1">
    <source>
        <dbReference type="SAM" id="MobiDB-lite"/>
    </source>
</evidence>